<keyword evidence="1" id="KW-0831">Ubiquinone biosynthesis</keyword>
<keyword evidence="3" id="KW-1185">Reference proteome</keyword>
<dbReference type="GO" id="GO:0005737">
    <property type="term" value="C:cytoplasm"/>
    <property type="evidence" value="ECO:0007669"/>
    <property type="project" value="UniProtKB-SubCell"/>
</dbReference>
<proteinExistence type="inferred from homology"/>
<dbReference type="PANTHER" id="PTHR38693">
    <property type="entry name" value="UBIQUINONE BIOSYNTHESIS PROTEIN UBIJ"/>
    <property type="match status" value="1"/>
</dbReference>
<protein>
    <recommendedName>
        <fullName evidence="1">Ubiquinone biosynthesis accessory factor UbiJ</fullName>
    </recommendedName>
</protein>
<dbReference type="EMBL" id="CP053069">
    <property type="protein sequence ID" value="QJR13033.1"/>
    <property type="molecule type" value="Genomic_DNA"/>
</dbReference>
<accession>A0A6M4H2T5</accession>
<evidence type="ECO:0000313" key="3">
    <source>
        <dbReference type="Proteomes" id="UP000501534"/>
    </source>
</evidence>
<comment type="function">
    <text evidence="1">Required for ubiquinone (coenzyme Q) biosynthesis. Binds hydrophobic ubiquinone biosynthetic intermediates via its SCP2 domain and is essential for the stability of the Ubi complex. May constitute a docking platform where Ubi enzymes assemble and access their SCP2-bound polyprenyl substrates.</text>
</comment>
<dbReference type="Proteomes" id="UP000501534">
    <property type="component" value="Chromosome"/>
</dbReference>
<dbReference type="InterPro" id="IPR038989">
    <property type="entry name" value="UbiJ"/>
</dbReference>
<dbReference type="RefSeq" id="WP_171095763.1">
    <property type="nucleotide sequence ID" value="NZ_CP053069.1"/>
</dbReference>
<dbReference type="UniPathway" id="UPA00232"/>
<reference evidence="2 3" key="1">
    <citation type="submission" date="2020-04" db="EMBL/GenBank/DDBJ databases">
        <title>Usitatibacter rugosus gen. nov., sp. nov. and Usitatibacter palustris sp. nov., novel members of Usitatibacteraceae fam. nov. within the order Nitrosomonadales isolated from soil.</title>
        <authorList>
            <person name="Huber K.J."/>
            <person name="Neumann-Schaal M."/>
            <person name="Geppert A."/>
            <person name="Luckner M."/>
            <person name="Wanner G."/>
            <person name="Overmann J."/>
        </authorList>
    </citation>
    <scope>NUCLEOTIDE SEQUENCE [LARGE SCALE GENOMIC DNA]</scope>
    <source>
        <strain evidence="2 3">0125_3</strain>
    </source>
</reference>
<sequence length="195" mass="21002">MGPRPVTAALNHVLRSTPVAMERLARYAGKTAAFHVGPVTFAWTVQTTGEVTAAIPGVTRDLEVRISPFLLPRLAMHDEAAYREVGMTGDAEFAHEVSFLARNLRWDAAEDLSKVVGDVAANRAAGAANATAHWASEAVKRTTAGAAEYWTEESPLIASRVKVEDFTHGVSELRDAVERLEKRIERLAPGASTPG</sequence>
<dbReference type="KEGG" id="uru:DSM104443_04127"/>
<evidence type="ECO:0000313" key="2">
    <source>
        <dbReference type="EMBL" id="QJR13033.1"/>
    </source>
</evidence>
<comment type="subcellular location">
    <subcellularLocation>
        <location evidence="1">Cytoplasm</location>
    </subcellularLocation>
</comment>
<comment type="pathway">
    <text evidence="1">Cofactor biosynthesis; ubiquinone biosynthesis.</text>
</comment>
<dbReference type="AlphaFoldDB" id="A0A6M4H2T5"/>
<evidence type="ECO:0000256" key="1">
    <source>
        <dbReference type="HAMAP-Rule" id="MF_02215"/>
    </source>
</evidence>
<gene>
    <name evidence="1 2" type="primary">ubiJ</name>
    <name evidence="2" type="ORF">DSM104443_04127</name>
</gene>
<comment type="similarity">
    <text evidence="1">Belongs to the UbiJ family.</text>
</comment>
<keyword evidence="2" id="KW-0830">Ubiquinone</keyword>
<name>A0A6M4H2T5_9PROT</name>
<dbReference type="HAMAP" id="MF_02215">
    <property type="entry name" value="UbiJ"/>
    <property type="match status" value="1"/>
</dbReference>
<dbReference type="GO" id="GO:0006744">
    <property type="term" value="P:ubiquinone biosynthetic process"/>
    <property type="evidence" value="ECO:0007669"/>
    <property type="project" value="UniProtKB-UniRule"/>
</dbReference>
<keyword evidence="1" id="KW-0963">Cytoplasm</keyword>
<organism evidence="2 3">
    <name type="scientific">Usitatibacter rugosus</name>
    <dbReference type="NCBI Taxonomy" id="2732067"/>
    <lineage>
        <taxon>Bacteria</taxon>
        <taxon>Pseudomonadati</taxon>
        <taxon>Pseudomonadota</taxon>
        <taxon>Betaproteobacteria</taxon>
        <taxon>Nitrosomonadales</taxon>
        <taxon>Usitatibacteraceae</taxon>
        <taxon>Usitatibacter</taxon>
    </lineage>
</organism>
<dbReference type="PANTHER" id="PTHR38693:SF1">
    <property type="entry name" value="UBIQUINONE BIOSYNTHESIS ACCESSORY FACTOR UBIJ"/>
    <property type="match status" value="1"/>
</dbReference>